<dbReference type="InterPro" id="IPR009351">
    <property type="entry name" value="AlkZ-like"/>
</dbReference>
<dbReference type="PANTHER" id="PTHR38479:SF2">
    <property type="entry name" value="WINGED HELIX DNA-BINDING DOMAIN-CONTAINING PROTEIN"/>
    <property type="match status" value="1"/>
</dbReference>
<name>A0A8J7GPG2_9ACTN</name>
<dbReference type="RefSeq" id="WP_197002607.1">
    <property type="nucleotide sequence ID" value="NZ_BONS01000002.1"/>
</dbReference>
<protein>
    <recommendedName>
        <fullName evidence="3">Winged helix DNA-binding domain-containing protein</fullName>
    </recommendedName>
</protein>
<reference evidence="1" key="1">
    <citation type="submission" date="2020-11" db="EMBL/GenBank/DDBJ databases">
        <title>Sequencing the genomes of 1000 actinobacteria strains.</title>
        <authorList>
            <person name="Klenk H.-P."/>
        </authorList>
    </citation>
    <scope>NUCLEOTIDE SEQUENCE</scope>
    <source>
        <strain evidence="1">DSM 45356</strain>
    </source>
</reference>
<evidence type="ECO:0000313" key="1">
    <source>
        <dbReference type="EMBL" id="MBG6135508.1"/>
    </source>
</evidence>
<proteinExistence type="predicted"/>
<keyword evidence="2" id="KW-1185">Reference proteome</keyword>
<dbReference type="Pfam" id="PF06224">
    <property type="entry name" value="AlkZ-like"/>
    <property type="match status" value="1"/>
</dbReference>
<organism evidence="1 2">
    <name type="scientific">Longispora fulva</name>
    <dbReference type="NCBI Taxonomy" id="619741"/>
    <lineage>
        <taxon>Bacteria</taxon>
        <taxon>Bacillati</taxon>
        <taxon>Actinomycetota</taxon>
        <taxon>Actinomycetes</taxon>
        <taxon>Micromonosporales</taxon>
        <taxon>Micromonosporaceae</taxon>
        <taxon>Longispora</taxon>
    </lineage>
</organism>
<evidence type="ECO:0008006" key="3">
    <source>
        <dbReference type="Google" id="ProtNLM"/>
    </source>
</evidence>
<dbReference type="AlphaFoldDB" id="A0A8J7GPG2"/>
<dbReference type="PANTHER" id="PTHR38479">
    <property type="entry name" value="LMO0824 PROTEIN"/>
    <property type="match status" value="1"/>
</dbReference>
<dbReference type="Proteomes" id="UP000622552">
    <property type="component" value="Unassembled WGS sequence"/>
</dbReference>
<accession>A0A8J7GPG2</accession>
<sequence length="347" mass="37835">MHVIAAWRMHNQRLWGDPRATPAEVVAGLAAMQAQEFAVARWSVAQRCTGVTAAAMDAAYDAGEILRTHLLRPTWHFALPADLRWLLALTAPRVHALNAYYYRRTELDDAVFARTNALLAGVLAGGNHLTRQELAAFLAGEGIVAAGLRMGYILMRAELDAVICSGARRGRQHTYALFDERVPPGPPVDRDAALAELTRRYFTSRGPATVKDFARWSSLTVAECRAGLEMVGSALVDETLDGRIYRYAPGSRGTPPPSPRVDLVQCYDEVVMSYSESRDVLGGEADGTPTLPHAILLDGQLVGYWRPAGKTVEATVRRTLAAPAHRALRDAVYRYAAFVGTPVDLVG</sequence>
<gene>
    <name evidence="1" type="ORF">IW245_001702</name>
</gene>
<evidence type="ECO:0000313" key="2">
    <source>
        <dbReference type="Proteomes" id="UP000622552"/>
    </source>
</evidence>
<comment type="caution">
    <text evidence="1">The sequence shown here is derived from an EMBL/GenBank/DDBJ whole genome shotgun (WGS) entry which is preliminary data.</text>
</comment>
<dbReference type="EMBL" id="JADOUF010000001">
    <property type="protein sequence ID" value="MBG6135508.1"/>
    <property type="molecule type" value="Genomic_DNA"/>
</dbReference>